<protein>
    <submittedName>
        <fullName evidence="2">Uncharacterized protein</fullName>
    </submittedName>
</protein>
<reference evidence="2 3" key="1">
    <citation type="journal article" date="2019" name="Sci. Rep.">
        <title>Orb-weaving spider Araneus ventricosus genome elucidates the spidroin gene catalogue.</title>
        <authorList>
            <person name="Kono N."/>
            <person name="Nakamura H."/>
            <person name="Ohtoshi R."/>
            <person name="Moran D.A.P."/>
            <person name="Shinohara A."/>
            <person name="Yoshida Y."/>
            <person name="Fujiwara M."/>
            <person name="Mori M."/>
            <person name="Tomita M."/>
            <person name="Arakawa K."/>
        </authorList>
    </citation>
    <scope>NUCLEOTIDE SEQUENCE [LARGE SCALE GENOMIC DNA]</scope>
</reference>
<feature type="compositionally biased region" description="Basic and acidic residues" evidence="1">
    <location>
        <begin position="20"/>
        <end position="35"/>
    </location>
</feature>
<gene>
    <name evidence="2" type="ORF">AVEN_91897_1</name>
</gene>
<name>A0A4Y2LTF4_ARAVE</name>
<proteinExistence type="predicted"/>
<keyword evidence="3" id="KW-1185">Reference proteome</keyword>
<accession>A0A4Y2LTF4</accession>
<dbReference type="EMBL" id="BGPR01006249">
    <property type="protein sequence ID" value="GBN17380.1"/>
    <property type="molecule type" value="Genomic_DNA"/>
</dbReference>
<evidence type="ECO:0000313" key="2">
    <source>
        <dbReference type="EMBL" id="GBN17380.1"/>
    </source>
</evidence>
<dbReference type="Proteomes" id="UP000499080">
    <property type="component" value="Unassembled WGS sequence"/>
</dbReference>
<dbReference type="AlphaFoldDB" id="A0A4Y2LTF4"/>
<sequence length="81" mass="9436">MYRQKSVAKRLNKEQLIVDMAHRGRRETEETEQRNSRLAMGTNGPAERAEETEEQRNSRLKIMAHRTGEDKGTKSGRRNSH</sequence>
<feature type="region of interest" description="Disordered" evidence="1">
    <location>
        <begin position="19"/>
        <end position="81"/>
    </location>
</feature>
<evidence type="ECO:0000256" key="1">
    <source>
        <dbReference type="SAM" id="MobiDB-lite"/>
    </source>
</evidence>
<organism evidence="2 3">
    <name type="scientific">Araneus ventricosus</name>
    <name type="common">Orbweaver spider</name>
    <name type="synonym">Epeira ventricosa</name>
    <dbReference type="NCBI Taxonomy" id="182803"/>
    <lineage>
        <taxon>Eukaryota</taxon>
        <taxon>Metazoa</taxon>
        <taxon>Ecdysozoa</taxon>
        <taxon>Arthropoda</taxon>
        <taxon>Chelicerata</taxon>
        <taxon>Arachnida</taxon>
        <taxon>Araneae</taxon>
        <taxon>Araneomorphae</taxon>
        <taxon>Entelegynae</taxon>
        <taxon>Araneoidea</taxon>
        <taxon>Araneidae</taxon>
        <taxon>Araneus</taxon>
    </lineage>
</organism>
<comment type="caution">
    <text evidence="2">The sequence shown here is derived from an EMBL/GenBank/DDBJ whole genome shotgun (WGS) entry which is preliminary data.</text>
</comment>
<evidence type="ECO:0000313" key="3">
    <source>
        <dbReference type="Proteomes" id="UP000499080"/>
    </source>
</evidence>